<reference evidence="3" key="1">
    <citation type="submission" date="2022-06" db="EMBL/GenBank/DDBJ databases">
        <authorList>
            <person name="Berger JAMES D."/>
            <person name="Berger JAMES D."/>
        </authorList>
    </citation>
    <scope>NUCLEOTIDE SEQUENCE [LARGE SCALE GENOMIC DNA]</scope>
</reference>
<feature type="signal peptide" evidence="2">
    <location>
        <begin position="1"/>
        <end position="25"/>
    </location>
</feature>
<feature type="chain" id="PRO_5043848138" evidence="2">
    <location>
        <begin position="26"/>
        <end position="129"/>
    </location>
</feature>
<evidence type="ECO:0000256" key="2">
    <source>
        <dbReference type="SAM" id="SignalP"/>
    </source>
</evidence>
<dbReference type="WBParaSite" id="TREG1_91420.1">
    <property type="protein sequence ID" value="TREG1_91420.1"/>
    <property type="gene ID" value="TREG1_91420"/>
</dbReference>
<feature type="compositionally biased region" description="Gly residues" evidence="1">
    <location>
        <begin position="103"/>
        <end position="112"/>
    </location>
</feature>
<dbReference type="AlphaFoldDB" id="A0A183VNL1"/>
<accession>A0A183VNL1</accession>
<reference evidence="4" key="2">
    <citation type="submission" date="2023-11" db="UniProtKB">
        <authorList>
            <consortium name="WormBaseParasite"/>
        </authorList>
    </citation>
    <scope>IDENTIFICATION</scope>
</reference>
<dbReference type="OrthoDB" id="10437347at2759"/>
<sequence>MLHRPCYCLSLISAVFLISTRLCSGFHRHGIDEAFDHSKEASYFPLDAIHRDAQYDHTPGGHGSGYGDDYGEYSAGYGQHGHDDYEASLADNSIAKLKEIHAGTGGSGGGGEHYSDDGGYDDYNEHGGY</sequence>
<proteinExistence type="predicted"/>
<organism evidence="3 4">
    <name type="scientific">Trichobilharzia regenti</name>
    <name type="common">Nasal bird schistosome</name>
    <dbReference type="NCBI Taxonomy" id="157069"/>
    <lineage>
        <taxon>Eukaryota</taxon>
        <taxon>Metazoa</taxon>
        <taxon>Spiralia</taxon>
        <taxon>Lophotrochozoa</taxon>
        <taxon>Platyhelminthes</taxon>
        <taxon>Trematoda</taxon>
        <taxon>Digenea</taxon>
        <taxon>Strigeidida</taxon>
        <taxon>Schistosomatoidea</taxon>
        <taxon>Schistosomatidae</taxon>
        <taxon>Trichobilharzia</taxon>
    </lineage>
</organism>
<feature type="region of interest" description="Disordered" evidence="1">
    <location>
        <begin position="101"/>
        <end position="129"/>
    </location>
</feature>
<keyword evidence="2" id="KW-0732">Signal</keyword>
<dbReference type="Proteomes" id="UP000050795">
    <property type="component" value="Unassembled WGS sequence"/>
</dbReference>
<name>A0A183VNL1_TRIRE</name>
<evidence type="ECO:0000313" key="4">
    <source>
        <dbReference type="WBParaSite" id="TREG1_91420.1"/>
    </source>
</evidence>
<evidence type="ECO:0000256" key="1">
    <source>
        <dbReference type="SAM" id="MobiDB-lite"/>
    </source>
</evidence>
<protein>
    <submittedName>
        <fullName evidence="4">Bravo_FIGEY domain-containing protein</fullName>
    </submittedName>
</protein>
<evidence type="ECO:0000313" key="3">
    <source>
        <dbReference type="Proteomes" id="UP000050795"/>
    </source>
</evidence>
<keyword evidence="3" id="KW-1185">Reference proteome</keyword>